<dbReference type="AlphaFoldDB" id="A5CAD2"/>
<protein>
    <submittedName>
        <fullName evidence="2">Uncharacterized protein</fullName>
    </submittedName>
</protein>
<evidence type="ECO:0000256" key="1">
    <source>
        <dbReference type="SAM" id="Phobius"/>
    </source>
</evidence>
<name>A5CAD2_VITVI</name>
<organism evidence="2">
    <name type="scientific">Vitis vinifera</name>
    <name type="common">Grape</name>
    <dbReference type="NCBI Taxonomy" id="29760"/>
    <lineage>
        <taxon>Eukaryota</taxon>
        <taxon>Viridiplantae</taxon>
        <taxon>Streptophyta</taxon>
        <taxon>Embryophyta</taxon>
        <taxon>Tracheophyta</taxon>
        <taxon>Spermatophyta</taxon>
        <taxon>Magnoliopsida</taxon>
        <taxon>eudicotyledons</taxon>
        <taxon>Gunneridae</taxon>
        <taxon>Pentapetalae</taxon>
        <taxon>rosids</taxon>
        <taxon>Vitales</taxon>
        <taxon>Vitaceae</taxon>
        <taxon>Viteae</taxon>
        <taxon>Vitis</taxon>
    </lineage>
</organism>
<keyword evidence="1" id="KW-0472">Membrane</keyword>
<reference evidence="2" key="1">
    <citation type="journal article" date="2007" name="PLoS ONE">
        <title>The first genome sequence of an elite grapevine cultivar (Pinot noir Vitis vinifera L.): coping with a highly heterozygous genome.</title>
        <authorList>
            <person name="Velasco R."/>
            <person name="Zharkikh A."/>
            <person name="Troggio M."/>
            <person name="Cartwright D.A."/>
            <person name="Cestaro A."/>
            <person name="Pruss D."/>
            <person name="Pindo M."/>
            <person name="FitzGerald L.M."/>
            <person name="Vezzulli S."/>
            <person name="Reid J."/>
            <person name="Malacarne G."/>
            <person name="Iliev D."/>
            <person name="Coppola G."/>
            <person name="Wardell B."/>
            <person name="Micheletti D."/>
            <person name="Macalma T."/>
            <person name="Facci M."/>
            <person name="Mitchell J.T."/>
            <person name="Perazzolli M."/>
            <person name="Eldredge G."/>
            <person name="Gatto P."/>
            <person name="Oyzerski R."/>
            <person name="Moretto M."/>
            <person name="Gutin N."/>
            <person name="Stefanini M."/>
            <person name="Chen Y."/>
            <person name="Segala C."/>
            <person name="Davenport C."/>
            <person name="Dematte L."/>
            <person name="Mraz A."/>
            <person name="Battilana J."/>
            <person name="Stormo K."/>
            <person name="Costa F."/>
            <person name="Tao Q."/>
            <person name="Si-Ammour A."/>
            <person name="Harkins T."/>
            <person name="Lackey A."/>
            <person name="Perbost C."/>
            <person name="Taillon B."/>
            <person name="Stella A."/>
            <person name="Solovyev V."/>
            <person name="Fawcett J.A."/>
            <person name="Sterck L."/>
            <person name="Vandepoele K."/>
            <person name="Grando S.M."/>
            <person name="Toppo S."/>
            <person name="Moser C."/>
            <person name="Lanchbury J."/>
            <person name="Bogden R."/>
            <person name="Skolnick M."/>
            <person name="Sgaramella V."/>
            <person name="Bhatnagar S.K."/>
            <person name="Fontana P."/>
            <person name="Gutin A."/>
            <person name="Van de Peer Y."/>
            <person name="Salamini F."/>
            <person name="Viola R."/>
        </authorList>
    </citation>
    <scope>NUCLEOTIDE SEQUENCE</scope>
</reference>
<sequence length="60" mass="6915">MSRVYLLVVYIFVCSVECRYRGSVEAEEMGKLWRSWPFLFLSFSSSILGYYVAVLVGPPL</sequence>
<dbReference type="EMBL" id="AM488026">
    <property type="protein sequence ID" value="CAN84144.1"/>
    <property type="molecule type" value="Genomic_DNA"/>
</dbReference>
<accession>A5CAD2</accession>
<evidence type="ECO:0000313" key="2">
    <source>
        <dbReference type="EMBL" id="CAN84144.1"/>
    </source>
</evidence>
<feature type="transmembrane region" description="Helical" evidence="1">
    <location>
        <begin position="36"/>
        <end position="56"/>
    </location>
</feature>
<gene>
    <name evidence="2" type="ORF">VITISV_020431</name>
</gene>
<keyword evidence="1" id="KW-0812">Transmembrane</keyword>
<keyword evidence="1" id="KW-1133">Transmembrane helix</keyword>
<proteinExistence type="predicted"/>